<keyword evidence="3" id="KW-1185">Reference proteome</keyword>
<name>A0AAP0HG19_9MAGN</name>
<dbReference type="InterPro" id="IPR006502">
    <property type="entry name" value="PDDEXK-like"/>
</dbReference>
<gene>
    <name evidence="2" type="ORF">Syun_029467</name>
</gene>
<feature type="compositionally biased region" description="Polar residues" evidence="1">
    <location>
        <begin position="56"/>
        <end position="65"/>
    </location>
</feature>
<sequence>MPFPMKIQPIDSTTSIGSIRSDPIKPAVKSRFKRLFERQFTSVLRSSTAEKPGEAHSNNINSKDGSNGGDLEPSSVCLAKMVQSFIEEANESKASKCGRNRCNCFNRNCSYSSDDELDFFGGFGDSLGANAGSSGEGCEFLKSLVSCATIAERNLFADTAKIVEMNKSFMGKDSSRTIVTDGLLGLCYDASICKSKWEKSPSYPAGWYNLKLIMMNE</sequence>
<evidence type="ECO:0000313" key="2">
    <source>
        <dbReference type="EMBL" id="KAK9087073.1"/>
    </source>
</evidence>
<reference evidence="2 3" key="1">
    <citation type="submission" date="2024-01" db="EMBL/GenBank/DDBJ databases">
        <title>Genome assemblies of Stephania.</title>
        <authorList>
            <person name="Yang L."/>
        </authorList>
    </citation>
    <scope>NUCLEOTIDE SEQUENCE [LARGE SCALE GENOMIC DNA]</scope>
    <source>
        <strain evidence="2">YNDBR</strain>
        <tissue evidence="2">Leaf</tissue>
    </source>
</reference>
<organism evidence="2 3">
    <name type="scientific">Stephania yunnanensis</name>
    <dbReference type="NCBI Taxonomy" id="152371"/>
    <lineage>
        <taxon>Eukaryota</taxon>
        <taxon>Viridiplantae</taxon>
        <taxon>Streptophyta</taxon>
        <taxon>Embryophyta</taxon>
        <taxon>Tracheophyta</taxon>
        <taxon>Spermatophyta</taxon>
        <taxon>Magnoliopsida</taxon>
        <taxon>Ranunculales</taxon>
        <taxon>Menispermaceae</taxon>
        <taxon>Menispermoideae</taxon>
        <taxon>Cissampelideae</taxon>
        <taxon>Stephania</taxon>
    </lineage>
</organism>
<dbReference type="EMBL" id="JBBNAF010000013">
    <property type="protein sequence ID" value="KAK9087073.1"/>
    <property type="molecule type" value="Genomic_DNA"/>
</dbReference>
<accession>A0AAP0HG19</accession>
<comment type="caution">
    <text evidence="2">The sequence shown here is derived from an EMBL/GenBank/DDBJ whole genome shotgun (WGS) entry which is preliminary data.</text>
</comment>
<proteinExistence type="predicted"/>
<evidence type="ECO:0000313" key="3">
    <source>
        <dbReference type="Proteomes" id="UP001420932"/>
    </source>
</evidence>
<evidence type="ECO:0000256" key="1">
    <source>
        <dbReference type="SAM" id="MobiDB-lite"/>
    </source>
</evidence>
<protein>
    <submittedName>
        <fullName evidence="2">Uncharacterized protein</fullName>
    </submittedName>
</protein>
<dbReference type="Proteomes" id="UP001420932">
    <property type="component" value="Unassembled WGS sequence"/>
</dbReference>
<dbReference type="AlphaFoldDB" id="A0AAP0HG19"/>
<feature type="region of interest" description="Disordered" evidence="1">
    <location>
        <begin position="46"/>
        <end position="68"/>
    </location>
</feature>
<dbReference type="PANTHER" id="PTHR31579:SF1">
    <property type="entry name" value="OS03G0796600 PROTEIN"/>
    <property type="match status" value="1"/>
</dbReference>
<dbReference type="PANTHER" id="PTHR31579">
    <property type="entry name" value="OS03G0796600 PROTEIN"/>
    <property type="match status" value="1"/>
</dbReference>
<dbReference type="Pfam" id="PF04720">
    <property type="entry name" value="PDDEXK_6"/>
    <property type="match status" value="1"/>
</dbReference>